<comment type="subcellular location">
    <subcellularLocation>
        <location evidence="1">Membrane</location>
        <topology evidence="1">Single-pass type I membrane protein</topology>
    </subcellularLocation>
</comment>
<dbReference type="GO" id="GO:0016020">
    <property type="term" value="C:membrane"/>
    <property type="evidence" value="ECO:0007669"/>
    <property type="project" value="UniProtKB-SubCell"/>
</dbReference>
<reference evidence="3 4" key="1">
    <citation type="submission" date="2019-07" db="EMBL/GenBank/DDBJ databases">
        <title>Annotation for the trematode Paragonimus westermani.</title>
        <authorList>
            <person name="Choi Y.-J."/>
        </authorList>
    </citation>
    <scope>NUCLEOTIDE SEQUENCE [LARGE SCALE GENOMIC DNA]</scope>
    <source>
        <strain evidence="3">180907_Pwestermani</strain>
    </source>
</reference>
<name>A0A8T0DK94_9TREM</name>
<dbReference type="AlphaFoldDB" id="A0A8T0DK94"/>
<sequence length="143" mass="16577">MRKIIEHRQRSSYETVQFNSTVDGDYKLCFSNVFSSVTHKVVFFAWYNEVEVDFAYAEKSGPDTLKLSEWEVKLGLVLFHLLAIGLWRYILVRMNVGKHCPDKTSCAQVTTSKRCLENIIVVLRVQEWTLAISEPQNYIIPVT</sequence>
<proteinExistence type="inferred from homology"/>
<feature type="domain" description="GOLD" evidence="2">
    <location>
        <begin position="1"/>
        <end position="56"/>
    </location>
</feature>
<accession>A0A8T0DK94</accession>
<keyword evidence="1" id="KW-0812">Transmembrane</keyword>
<dbReference type="InterPro" id="IPR036598">
    <property type="entry name" value="GOLD_dom_sf"/>
</dbReference>
<dbReference type="Pfam" id="PF01105">
    <property type="entry name" value="EMP24_GP25L"/>
    <property type="match status" value="1"/>
</dbReference>
<comment type="similarity">
    <text evidence="1">Belongs to the EMP24/GP25L family.</text>
</comment>
<keyword evidence="4" id="KW-1185">Reference proteome</keyword>
<dbReference type="PROSITE" id="PS50866">
    <property type="entry name" value="GOLD"/>
    <property type="match status" value="1"/>
</dbReference>
<evidence type="ECO:0000259" key="2">
    <source>
        <dbReference type="PROSITE" id="PS50866"/>
    </source>
</evidence>
<dbReference type="Proteomes" id="UP000699462">
    <property type="component" value="Unassembled WGS sequence"/>
</dbReference>
<evidence type="ECO:0000313" key="3">
    <source>
        <dbReference type="EMBL" id="KAF8568305.1"/>
    </source>
</evidence>
<evidence type="ECO:0000256" key="1">
    <source>
        <dbReference type="RuleBase" id="RU003827"/>
    </source>
</evidence>
<evidence type="ECO:0000313" key="4">
    <source>
        <dbReference type="Proteomes" id="UP000699462"/>
    </source>
</evidence>
<dbReference type="OrthoDB" id="6223074at2759"/>
<comment type="caution">
    <text evidence="3">The sequence shown here is derived from an EMBL/GenBank/DDBJ whole genome shotgun (WGS) entry which is preliminary data.</text>
</comment>
<keyword evidence="1" id="KW-0472">Membrane</keyword>
<dbReference type="SUPFAM" id="SSF101576">
    <property type="entry name" value="Supernatant protein factor (SPF), C-terminal domain"/>
    <property type="match status" value="1"/>
</dbReference>
<organism evidence="3 4">
    <name type="scientific">Paragonimus westermani</name>
    <dbReference type="NCBI Taxonomy" id="34504"/>
    <lineage>
        <taxon>Eukaryota</taxon>
        <taxon>Metazoa</taxon>
        <taxon>Spiralia</taxon>
        <taxon>Lophotrochozoa</taxon>
        <taxon>Platyhelminthes</taxon>
        <taxon>Trematoda</taxon>
        <taxon>Digenea</taxon>
        <taxon>Plagiorchiida</taxon>
        <taxon>Troglotremata</taxon>
        <taxon>Troglotrematidae</taxon>
        <taxon>Paragonimus</taxon>
    </lineage>
</organism>
<dbReference type="InterPro" id="IPR009038">
    <property type="entry name" value="GOLD_dom"/>
</dbReference>
<dbReference type="EMBL" id="JTDF01002920">
    <property type="protein sequence ID" value="KAF8568305.1"/>
    <property type="molecule type" value="Genomic_DNA"/>
</dbReference>
<protein>
    <recommendedName>
        <fullName evidence="2">GOLD domain-containing protein</fullName>
    </recommendedName>
</protein>
<gene>
    <name evidence="3" type="ORF">P879_11114</name>
</gene>